<protein>
    <submittedName>
        <fullName evidence="2">Uncharacterized protein</fullName>
    </submittedName>
</protein>
<proteinExistence type="predicted"/>
<keyword evidence="1" id="KW-0472">Membrane</keyword>
<dbReference type="EMBL" id="FZMP01000036">
    <property type="protein sequence ID" value="SNQ59740.1"/>
    <property type="molecule type" value="Genomic_DNA"/>
</dbReference>
<sequence>MSHLVSILVLVDAPLEFAHIFAYLGQNTLYYGLIFVFKILVAKLLVGL</sequence>
<keyword evidence="1" id="KW-0812">Transmembrane</keyword>
<gene>
    <name evidence="2" type="ORF">MNV_1300016</name>
</gene>
<accession>A0A284VKE5</accession>
<keyword evidence="3" id="KW-1185">Reference proteome</keyword>
<feature type="transmembrane region" description="Helical" evidence="1">
    <location>
        <begin position="28"/>
        <end position="46"/>
    </location>
</feature>
<evidence type="ECO:0000313" key="3">
    <source>
        <dbReference type="Proteomes" id="UP000218615"/>
    </source>
</evidence>
<evidence type="ECO:0000313" key="2">
    <source>
        <dbReference type="EMBL" id="SNQ59740.1"/>
    </source>
</evidence>
<evidence type="ECO:0000256" key="1">
    <source>
        <dbReference type="SAM" id="Phobius"/>
    </source>
</evidence>
<dbReference type="Proteomes" id="UP000218615">
    <property type="component" value="Unassembled WGS sequence"/>
</dbReference>
<reference evidence="3" key="1">
    <citation type="submission" date="2017-06" db="EMBL/GenBank/DDBJ databases">
        <authorList>
            <person name="Cremers G."/>
        </authorList>
    </citation>
    <scope>NUCLEOTIDE SEQUENCE [LARGE SCALE GENOMIC DNA]</scope>
</reference>
<name>A0A284VKE5_9EURY</name>
<keyword evidence="1" id="KW-1133">Transmembrane helix</keyword>
<organism evidence="2 3">
    <name type="scientific">Candidatus Methanoperedens nitratireducens</name>
    <dbReference type="NCBI Taxonomy" id="1392998"/>
    <lineage>
        <taxon>Archaea</taxon>
        <taxon>Methanobacteriati</taxon>
        <taxon>Methanobacteriota</taxon>
        <taxon>Stenosarchaea group</taxon>
        <taxon>Methanomicrobia</taxon>
        <taxon>Methanosarcinales</taxon>
        <taxon>ANME-2 cluster</taxon>
        <taxon>Candidatus Methanoperedentaceae</taxon>
        <taxon>Candidatus Methanoperedens</taxon>
    </lineage>
</organism>
<dbReference type="AlphaFoldDB" id="A0A284VKE5"/>